<comment type="caution">
    <text evidence="1">The sequence shown here is derived from an EMBL/GenBank/DDBJ whole genome shotgun (WGS) entry which is preliminary data.</text>
</comment>
<accession>A0ACC6C880</accession>
<dbReference type="Proteomes" id="UP001076464">
    <property type="component" value="Unassembled WGS sequence"/>
</dbReference>
<protein>
    <submittedName>
        <fullName evidence="1">Uncharacterized protein</fullName>
    </submittedName>
</protein>
<name>A0ACC6C880_9BURK</name>
<evidence type="ECO:0000313" key="1">
    <source>
        <dbReference type="EMBL" id="MCY4744610.1"/>
    </source>
</evidence>
<organism evidence="1 2">
    <name type="scientific">Roseateles hydrophilus</name>
    <dbReference type="NCBI Taxonomy" id="2975054"/>
    <lineage>
        <taxon>Bacteria</taxon>
        <taxon>Pseudomonadati</taxon>
        <taxon>Pseudomonadota</taxon>
        <taxon>Betaproteobacteria</taxon>
        <taxon>Burkholderiales</taxon>
        <taxon>Sphaerotilaceae</taxon>
        <taxon>Roseateles</taxon>
    </lineage>
</organism>
<keyword evidence="2" id="KW-1185">Reference proteome</keyword>
<reference evidence="1" key="1">
    <citation type="submission" date="2022-08" db="EMBL/GenBank/DDBJ databases">
        <title>Genome sequencing of Pelomonas sp. UHG3.</title>
        <authorList>
            <person name="So Y."/>
        </authorList>
    </citation>
    <scope>NUCLEOTIDE SEQUENCE</scope>
    <source>
        <strain evidence="1">UHG3</strain>
    </source>
</reference>
<dbReference type="EMBL" id="JAPPUY010000001">
    <property type="protein sequence ID" value="MCY4744610.1"/>
    <property type="molecule type" value="Genomic_DNA"/>
</dbReference>
<evidence type="ECO:0000313" key="2">
    <source>
        <dbReference type="Proteomes" id="UP001076464"/>
    </source>
</evidence>
<sequence length="63" mass="6719">MSGRMLDGGPSLRWVDISTDDTAPAPPGAARVYASLSKRRLIALHSHTGGTARKRGSMPDMHC</sequence>
<proteinExistence type="predicted"/>
<gene>
    <name evidence="1" type="ORF">NYO99_06455</name>
</gene>